<proteinExistence type="predicted"/>
<reference evidence="2" key="1">
    <citation type="journal article" date="2017" name="Parasit. Vectors">
        <title>Sialotranscriptomics of Rhipicephalus zambeziensis reveals intricate expression profiles of secretory proteins and suggests tight temporal transcriptional regulation during blood-feeding.</title>
        <authorList>
            <person name="de Castro M.H."/>
            <person name="de Klerk D."/>
            <person name="Pienaar R."/>
            <person name="Rees D.J.G."/>
            <person name="Mans B.J."/>
        </authorList>
    </citation>
    <scope>NUCLEOTIDE SEQUENCE</scope>
    <source>
        <tissue evidence="2">Salivary glands</tissue>
    </source>
</reference>
<evidence type="ECO:0000313" key="2">
    <source>
        <dbReference type="EMBL" id="MAA23788.1"/>
    </source>
</evidence>
<dbReference type="EMBL" id="GFPF01012642">
    <property type="protein sequence ID" value="MAA23788.1"/>
    <property type="molecule type" value="Transcribed_RNA"/>
</dbReference>
<evidence type="ECO:0000256" key="1">
    <source>
        <dbReference type="SAM" id="MobiDB-lite"/>
    </source>
</evidence>
<protein>
    <submittedName>
        <fullName evidence="2">Transcription termination factor rho</fullName>
    </submittedName>
</protein>
<dbReference type="AlphaFoldDB" id="A0A224Z1R0"/>
<feature type="compositionally biased region" description="Basic and acidic residues" evidence="1">
    <location>
        <begin position="47"/>
        <end position="56"/>
    </location>
</feature>
<sequence>MRQARQDPRIRSREAERKRLARQDPALRAHEAERKRQARQDPTVRALEAELKRQARQDPALRAQEAERKRQARQNPAIRALEAELKRRSRQDPTFRALEAARKRQRRQDAAVREGESAYKRRKRCEQKLAKEQNDPYDSTDDEFDEQFPNEKHGFTCDACDRWVEEDLTVAANVKSEPMEDNVTIPQCAFPHTGVQNFRVCDSCKSSLDSTVRSILKSSV</sequence>
<feature type="compositionally biased region" description="Basic and acidic residues" evidence="1">
    <location>
        <begin position="1"/>
        <end position="39"/>
    </location>
</feature>
<organism evidence="2">
    <name type="scientific">Rhipicephalus zambeziensis</name>
    <dbReference type="NCBI Taxonomy" id="60191"/>
    <lineage>
        <taxon>Eukaryota</taxon>
        <taxon>Metazoa</taxon>
        <taxon>Ecdysozoa</taxon>
        <taxon>Arthropoda</taxon>
        <taxon>Chelicerata</taxon>
        <taxon>Arachnida</taxon>
        <taxon>Acari</taxon>
        <taxon>Parasitiformes</taxon>
        <taxon>Ixodida</taxon>
        <taxon>Ixodoidea</taxon>
        <taxon>Ixodidae</taxon>
        <taxon>Rhipicephalinae</taxon>
        <taxon>Rhipicephalus</taxon>
        <taxon>Rhipicephalus</taxon>
    </lineage>
</organism>
<feature type="region of interest" description="Disordered" evidence="1">
    <location>
        <begin position="123"/>
        <end position="143"/>
    </location>
</feature>
<feature type="region of interest" description="Disordered" evidence="1">
    <location>
        <begin position="1"/>
        <end position="77"/>
    </location>
</feature>
<name>A0A224Z1R0_9ACAR</name>
<accession>A0A224Z1R0</accession>